<dbReference type="InterPro" id="IPR001464">
    <property type="entry name" value="Annexin"/>
</dbReference>
<dbReference type="Proteomes" id="UP000050792">
    <property type="component" value="Unassembled WGS sequence"/>
</dbReference>
<dbReference type="InterPro" id="IPR018252">
    <property type="entry name" value="Annexin_repeat_CS"/>
</dbReference>
<dbReference type="GO" id="GO:0005634">
    <property type="term" value="C:nucleus"/>
    <property type="evidence" value="ECO:0007669"/>
    <property type="project" value="TreeGrafter"/>
</dbReference>
<dbReference type="PANTHER" id="PTHR10502">
    <property type="entry name" value="ANNEXIN"/>
    <property type="match status" value="1"/>
</dbReference>
<comment type="similarity">
    <text evidence="1 4">Belongs to the annexin family.</text>
</comment>
<dbReference type="Gene3D" id="1.10.220.10">
    <property type="entry name" value="Annexin"/>
    <property type="match status" value="4"/>
</dbReference>
<keyword evidence="4" id="KW-0106">Calcium</keyword>
<dbReference type="GO" id="GO:0005544">
    <property type="term" value="F:calcium-dependent phospholipid binding"/>
    <property type="evidence" value="ECO:0007669"/>
    <property type="project" value="UniProtKB-KW"/>
</dbReference>
<evidence type="ECO:0000256" key="4">
    <source>
        <dbReference type="RuleBase" id="RU003540"/>
    </source>
</evidence>
<dbReference type="Pfam" id="PF00191">
    <property type="entry name" value="Annexin"/>
    <property type="match status" value="3"/>
</dbReference>
<dbReference type="InterPro" id="IPR018502">
    <property type="entry name" value="Annexin_repeat"/>
</dbReference>
<dbReference type="GO" id="GO:0005886">
    <property type="term" value="C:plasma membrane"/>
    <property type="evidence" value="ECO:0007669"/>
    <property type="project" value="TreeGrafter"/>
</dbReference>
<dbReference type="GO" id="GO:0012506">
    <property type="term" value="C:vesicle membrane"/>
    <property type="evidence" value="ECO:0007669"/>
    <property type="project" value="TreeGrafter"/>
</dbReference>
<dbReference type="SMART" id="SM00335">
    <property type="entry name" value="ANX"/>
    <property type="match status" value="3"/>
</dbReference>
<organism evidence="5 6">
    <name type="scientific">Schistosoma rodhaini</name>
    <dbReference type="NCBI Taxonomy" id="6188"/>
    <lineage>
        <taxon>Eukaryota</taxon>
        <taxon>Metazoa</taxon>
        <taxon>Spiralia</taxon>
        <taxon>Lophotrochozoa</taxon>
        <taxon>Platyhelminthes</taxon>
        <taxon>Trematoda</taxon>
        <taxon>Digenea</taxon>
        <taxon>Strigeidida</taxon>
        <taxon>Schistosomatoidea</taxon>
        <taxon>Schistosomatidae</taxon>
        <taxon>Schistosoma</taxon>
    </lineage>
</organism>
<reference evidence="5" key="1">
    <citation type="submission" date="2022-06" db="EMBL/GenBank/DDBJ databases">
        <authorList>
            <person name="Berger JAMES D."/>
            <person name="Berger JAMES D."/>
        </authorList>
    </citation>
    <scope>NUCLEOTIDE SEQUENCE [LARGE SCALE GENOMIC DNA]</scope>
</reference>
<proteinExistence type="inferred from homology"/>
<dbReference type="WBParaSite" id="SRDH1_87430.1">
    <property type="protein sequence ID" value="SRDH1_87430.1"/>
    <property type="gene ID" value="SRDH1_87430"/>
</dbReference>
<keyword evidence="2 4" id="KW-0677">Repeat</keyword>
<evidence type="ECO:0000313" key="5">
    <source>
        <dbReference type="Proteomes" id="UP000050792"/>
    </source>
</evidence>
<dbReference type="PROSITE" id="PS51897">
    <property type="entry name" value="ANNEXIN_2"/>
    <property type="match status" value="3"/>
</dbReference>
<reference evidence="6" key="2">
    <citation type="submission" date="2023-11" db="UniProtKB">
        <authorList>
            <consortium name="WormBaseParasite"/>
        </authorList>
    </citation>
    <scope>IDENTIFICATION</scope>
</reference>
<accession>A0AA85G9A1</accession>
<evidence type="ECO:0000256" key="3">
    <source>
        <dbReference type="ARBA" id="ARBA00023216"/>
    </source>
</evidence>
<evidence type="ECO:0000256" key="2">
    <source>
        <dbReference type="ARBA" id="ARBA00022737"/>
    </source>
</evidence>
<sequence>METNKQVKLRPTIKYPLVINPEKDAERINKSIKPLNPDEDVINEILGHRSLKQRLAIQETYKRLYDKEITEHLGSILIGSYDSLVKTLFRNPMEILANDLYKGMKNLGSNYQIMTDIICCCNNTEIYLLKKAYDKVLMKEDPKGYRQRSLQIDITKESKGSYRLLMEQLLKGERCEDNTAKTEKTATTVQGGADQRLVDDDVTELFEAGEGQMGKGDPSIFISILSKRSKYHIKEVYKAYQKKYGCLLVESISKKFSNPLRNALNTVIMALVDLRLLLTCQLYCSMEGLGSNDDSIIRIICLRCEIDLQDIKEMYEKYFYKPLAKALQSETHGGFKKLILILLGCEIVQQLH</sequence>
<dbReference type="GO" id="GO:0005737">
    <property type="term" value="C:cytoplasm"/>
    <property type="evidence" value="ECO:0007669"/>
    <property type="project" value="TreeGrafter"/>
</dbReference>
<evidence type="ECO:0000256" key="1">
    <source>
        <dbReference type="ARBA" id="ARBA00007831"/>
    </source>
</evidence>
<dbReference type="PRINTS" id="PR00196">
    <property type="entry name" value="ANNEXIN"/>
</dbReference>
<dbReference type="PROSITE" id="PS00223">
    <property type="entry name" value="ANNEXIN_1"/>
    <property type="match status" value="1"/>
</dbReference>
<dbReference type="InterPro" id="IPR037104">
    <property type="entry name" value="Annexin_sf"/>
</dbReference>
<comment type="domain">
    <text evidence="4">A pair of annexin repeats may form one binding site for calcium and phospholipid.</text>
</comment>
<dbReference type="SUPFAM" id="SSF47874">
    <property type="entry name" value="Annexin"/>
    <property type="match status" value="1"/>
</dbReference>
<dbReference type="PANTHER" id="PTHR10502:SF175">
    <property type="entry name" value="ANNEXIN A13"/>
    <property type="match status" value="1"/>
</dbReference>
<protein>
    <recommendedName>
        <fullName evidence="4">Annexin</fullName>
    </recommendedName>
</protein>
<dbReference type="GO" id="GO:0001786">
    <property type="term" value="F:phosphatidylserine binding"/>
    <property type="evidence" value="ECO:0007669"/>
    <property type="project" value="TreeGrafter"/>
</dbReference>
<keyword evidence="5" id="KW-1185">Reference proteome</keyword>
<dbReference type="GO" id="GO:0005509">
    <property type="term" value="F:calcium ion binding"/>
    <property type="evidence" value="ECO:0007669"/>
    <property type="project" value="InterPro"/>
</dbReference>
<keyword evidence="3 4" id="KW-0041">Annexin</keyword>
<keyword evidence="4" id="KW-0111">Calcium/phospholipid-binding</keyword>
<dbReference type="AlphaFoldDB" id="A0AA85G9A1"/>
<name>A0AA85G9A1_9TREM</name>
<evidence type="ECO:0000313" key="6">
    <source>
        <dbReference type="WBParaSite" id="SRDH1_87430.1"/>
    </source>
</evidence>